<sequence length="185" mass="19907">MRIRQAWPDDASAVAGVYVRSWRAAFAGLVPQHHLDAMDPSREEPEWTTRIADTRWPSSGVLVAETEAGIVGSASFGPSQDIPATAEIGTLYAMPEVWGTGIGKQLMLATLAALEQADYTQATLWVLEDNERARRFYEAAGWGADGAAVEDCTGGASLNKLRYRRPLDQPAPRGPVGLPAPVSCL</sequence>
<dbReference type="CDD" id="cd04301">
    <property type="entry name" value="NAT_SF"/>
    <property type="match status" value="1"/>
</dbReference>
<evidence type="ECO:0000259" key="3">
    <source>
        <dbReference type="PROSITE" id="PS51186"/>
    </source>
</evidence>
<dbReference type="SUPFAM" id="SSF55729">
    <property type="entry name" value="Acyl-CoA N-acyltransferases (Nat)"/>
    <property type="match status" value="1"/>
</dbReference>
<dbReference type="Pfam" id="PF00583">
    <property type="entry name" value="Acetyltransf_1"/>
    <property type="match status" value="1"/>
</dbReference>
<organism evidence="4">
    <name type="scientific">Streptomyces sp. R39</name>
    <dbReference type="NCBI Taxonomy" id="3238631"/>
    <lineage>
        <taxon>Bacteria</taxon>
        <taxon>Bacillati</taxon>
        <taxon>Actinomycetota</taxon>
        <taxon>Actinomycetes</taxon>
        <taxon>Kitasatosporales</taxon>
        <taxon>Streptomycetaceae</taxon>
        <taxon>Streptomyces</taxon>
    </lineage>
</organism>
<keyword evidence="1" id="KW-0808">Transferase</keyword>
<keyword evidence="2" id="KW-0012">Acyltransferase</keyword>
<evidence type="ECO:0000256" key="1">
    <source>
        <dbReference type="ARBA" id="ARBA00022679"/>
    </source>
</evidence>
<dbReference type="InterPro" id="IPR016181">
    <property type="entry name" value="Acyl_CoA_acyltransferase"/>
</dbReference>
<gene>
    <name evidence="4" type="ORF">AB5J52_44725</name>
</gene>
<dbReference type="EMBL" id="CP163441">
    <property type="protein sequence ID" value="XDQ48805.1"/>
    <property type="molecule type" value="Genomic_DNA"/>
</dbReference>
<accession>A0AB39R1T2</accession>
<dbReference type="RefSeq" id="WP_369227519.1">
    <property type="nucleotide sequence ID" value="NZ_CP163441.1"/>
</dbReference>
<feature type="domain" description="N-acetyltransferase" evidence="3">
    <location>
        <begin position="1"/>
        <end position="168"/>
    </location>
</feature>
<dbReference type="Gene3D" id="3.40.630.30">
    <property type="match status" value="1"/>
</dbReference>
<dbReference type="GO" id="GO:0016747">
    <property type="term" value="F:acyltransferase activity, transferring groups other than amino-acyl groups"/>
    <property type="evidence" value="ECO:0007669"/>
    <property type="project" value="InterPro"/>
</dbReference>
<dbReference type="AlphaFoldDB" id="A0AB39R1T2"/>
<proteinExistence type="predicted"/>
<name>A0AB39R1T2_9ACTN</name>
<evidence type="ECO:0000256" key="2">
    <source>
        <dbReference type="ARBA" id="ARBA00023315"/>
    </source>
</evidence>
<evidence type="ECO:0000313" key="4">
    <source>
        <dbReference type="EMBL" id="XDQ48805.1"/>
    </source>
</evidence>
<dbReference type="PROSITE" id="PS51186">
    <property type="entry name" value="GNAT"/>
    <property type="match status" value="1"/>
</dbReference>
<dbReference type="InterPro" id="IPR050832">
    <property type="entry name" value="Bact_Acetyltransf"/>
</dbReference>
<protein>
    <submittedName>
        <fullName evidence="4">N-acetyltransferase family protein</fullName>
    </submittedName>
</protein>
<reference evidence="4" key="1">
    <citation type="submission" date="2024-07" db="EMBL/GenBank/DDBJ databases">
        <authorList>
            <person name="Yu S.T."/>
        </authorList>
    </citation>
    <scope>NUCLEOTIDE SEQUENCE</scope>
    <source>
        <strain evidence="4">R39</strain>
    </source>
</reference>
<dbReference type="PANTHER" id="PTHR43877">
    <property type="entry name" value="AMINOALKYLPHOSPHONATE N-ACETYLTRANSFERASE-RELATED-RELATED"/>
    <property type="match status" value="1"/>
</dbReference>
<dbReference type="InterPro" id="IPR000182">
    <property type="entry name" value="GNAT_dom"/>
</dbReference>